<organism evidence="1 2">
    <name type="scientific">Galerina marginata (strain CBS 339.88)</name>
    <dbReference type="NCBI Taxonomy" id="685588"/>
    <lineage>
        <taxon>Eukaryota</taxon>
        <taxon>Fungi</taxon>
        <taxon>Dikarya</taxon>
        <taxon>Basidiomycota</taxon>
        <taxon>Agaricomycotina</taxon>
        <taxon>Agaricomycetes</taxon>
        <taxon>Agaricomycetidae</taxon>
        <taxon>Agaricales</taxon>
        <taxon>Agaricineae</taxon>
        <taxon>Strophariaceae</taxon>
        <taxon>Galerina</taxon>
    </lineage>
</organism>
<gene>
    <name evidence="1" type="ORF">GALMADRAFT_214035</name>
</gene>
<dbReference type="AlphaFoldDB" id="A0A067SW76"/>
<accession>A0A067SW76</accession>
<name>A0A067SW76_GALM3</name>
<dbReference type="HOGENOM" id="CLU_1240222_0_0_1"/>
<proteinExistence type="predicted"/>
<dbReference type="Proteomes" id="UP000027222">
    <property type="component" value="Unassembled WGS sequence"/>
</dbReference>
<reference evidence="2" key="1">
    <citation type="journal article" date="2014" name="Proc. Natl. Acad. Sci. U.S.A.">
        <title>Extensive sampling of basidiomycete genomes demonstrates inadequacy of the white-rot/brown-rot paradigm for wood decay fungi.</title>
        <authorList>
            <person name="Riley R."/>
            <person name="Salamov A.A."/>
            <person name="Brown D.W."/>
            <person name="Nagy L.G."/>
            <person name="Floudas D."/>
            <person name="Held B.W."/>
            <person name="Levasseur A."/>
            <person name="Lombard V."/>
            <person name="Morin E."/>
            <person name="Otillar R."/>
            <person name="Lindquist E.A."/>
            <person name="Sun H."/>
            <person name="LaButti K.M."/>
            <person name="Schmutz J."/>
            <person name="Jabbour D."/>
            <person name="Luo H."/>
            <person name="Baker S.E."/>
            <person name="Pisabarro A.G."/>
            <person name="Walton J.D."/>
            <person name="Blanchette R.A."/>
            <person name="Henrissat B."/>
            <person name="Martin F."/>
            <person name="Cullen D."/>
            <person name="Hibbett D.S."/>
            <person name="Grigoriev I.V."/>
        </authorList>
    </citation>
    <scope>NUCLEOTIDE SEQUENCE [LARGE SCALE GENOMIC DNA]</scope>
    <source>
        <strain evidence="2">CBS 339.88</strain>
    </source>
</reference>
<sequence>MEWSIKVESNVFQSIVSNMSTSGASRKTWSGPYRRMGGRLEVEDSARRLNRFSSSEAQITDRKGSSSAFATDGARVSWIVGVGLNRKEGDDEIETRGSRVDIDGILESIGARSWPKLQFAAGARRRWWKMKAGITCNSCCGEVQTLRKRGKVDVEMGDDKNVGRDAHAVPRALDHGCENPAAWTGWQDFKLFGFPAFTPFVKAQFQQQGIAGQANPLRELRQN</sequence>
<dbReference type="EMBL" id="KL142394">
    <property type="protein sequence ID" value="KDR70998.1"/>
    <property type="molecule type" value="Genomic_DNA"/>
</dbReference>
<evidence type="ECO:0000313" key="1">
    <source>
        <dbReference type="EMBL" id="KDR70998.1"/>
    </source>
</evidence>
<protein>
    <submittedName>
        <fullName evidence="1">Uncharacterized protein</fullName>
    </submittedName>
</protein>
<keyword evidence="2" id="KW-1185">Reference proteome</keyword>
<evidence type="ECO:0000313" key="2">
    <source>
        <dbReference type="Proteomes" id="UP000027222"/>
    </source>
</evidence>